<reference evidence="1 2" key="1">
    <citation type="submission" date="2016-07" db="EMBL/GenBank/DDBJ databases">
        <title>Draft genome of the white-rot fungus Obba rivulosa 3A-2.</title>
        <authorList>
            <consortium name="DOE Joint Genome Institute"/>
            <person name="Miettinen O."/>
            <person name="Riley R."/>
            <person name="Acob R."/>
            <person name="Barry K."/>
            <person name="Cullen D."/>
            <person name="De Vries R."/>
            <person name="Hainaut M."/>
            <person name="Hatakka A."/>
            <person name="Henrissat B."/>
            <person name="Hilden K."/>
            <person name="Kuo R."/>
            <person name="Labutti K."/>
            <person name="Lipzen A."/>
            <person name="Makela M.R."/>
            <person name="Sandor L."/>
            <person name="Spatafora J.W."/>
            <person name="Grigoriev I.V."/>
            <person name="Hibbett D.S."/>
        </authorList>
    </citation>
    <scope>NUCLEOTIDE SEQUENCE [LARGE SCALE GENOMIC DNA]</scope>
    <source>
        <strain evidence="1 2">3A-2</strain>
    </source>
</reference>
<dbReference type="EMBL" id="KV722405">
    <property type="protein sequence ID" value="OCH90392.1"/>
    <property type="molecule type" value="Genomic_DNA"/>
</dbReference>
<accession>A0A8E2AYG1</accession>
<name>A0A8E2AYG1_9APHY</name>
<evidence type="ECO:0000313" key="1">
    <source>
        <dbReference type="EMBL" id="OCH90392.1"/>
    </source>
</evidence>
<dbReference type="Proteomes" id="UP000250043">
    <property type="component" value="Unassembled WGS sequence"/>
</dbReference>
<sequence>MHYRASHMSLPPELIDMVIDFLYDDRDALRNCSLSCRAMLPSCRVHLFHTVHAASLPYSLCHRSILDRLAVLLQGSPRIGQYISILHVKVWYEGAVETFLSMSQYLRAVEELAMDWGEQSAPQPAALSFIGPLRSLELRGDLKETASVLSEYLITFPSLTSLKMTINPLDVQLDQGGIRSLGEALSRCHIRHIQASEKTLNILLPALQCTPLKTLTDFEFLVLDWEWYKLSDVLLATASSLTTLITGLQNVGSPTPEGLEEIDMGLWNTALRACPLLERFVFYVIAGQVGYICNQLMRIRGVHIKRLDLVIDIAVTQELACLLHLPRVFMTNSHFPELRNLNILLRTDVNRSWPEKHLMKSHIFRAVEARRINVSLECKNVSTSPICSALIYLHRRRRKQSYPMNLIEDCQPCEGALSQIRGRRSLGIN</sequence>
<evidence type="ECO:0000313" key="2">
    <source>
        <dbReference type="Proteomes" id="UP000250043"/>
    </source>
</evidence>
<dbReference type="OrthoDB" id="2977329at2759"/>
<evidence type="ECO:0008006" key="3">
    <source>
        <dbReference type="Google" id="ProtNLM"/>
    </source>
</evidence>
<proteinExistence type="predicted"/>
<organism evidence="1 2">
    <name type="scientific">Obba rivulosa</name>
    <dbReference type="NCBI Taxonomy" id="1052685"/>
    <lineage>
        <taxon>Eukaryota</taxon>
        <taxon>Fungi</taxon>
        <taxon>Dikarya</taxon>
        <taxon>Basidiomycota</taxon>
        <taxon>Agaricomycotina</taxon>
        <taxon>Agaricomycetes</taxon>
        <taxon>Polyporales</taxon>
        <taxon>Gelatoporiaceae</taxon>
        <taxon>Obba</taxon>
    </lineage>
</organism>
<dbReference type="AlphaFoldDB" id="A0A8E2AYG1"/>
<gene>
    <name evidence="1" type="ORF">OBBRIDRAFT_602881</name>
</gene>
<protein>
    <recommendedName>
        <fullName evidence="3">F-box domain-containing protein</fullName>
    </recommendedName>
</protein>
<keyword evidence="2" id="KW-1185">Reference proteome</keyword>